<keyword evidence="1" id="KW-0175">Coiled coil</keyword>
<keyword evidence="3" id="KW-1185">Reference proteome</keyword>
<accession>A0ABT0TKI8</accession>
<name>A0ABT0TKI8_9FLAO</name>
<evidence type="ECO:0000256" key="1">
    <source>
        <dbReference type="SAM" id="Coils"/>
    </source>
</evidence>
<protein>
    <recommendedName>
        <fullName evidence="4">PorT family protein</fullName>
    </recommendedName>
</protein>
<sequence length="349" mass="40249">MKNFIIYLAVFIVSSIAKLYSQETFEEQVKVISQEIERITKEEKAHLKELVEQVNSKMEQGIISREQANEEKIKLAEATADNIEKRVEAQEEKLTLLVQQKVEGRIASLDTVKKYGKSYGKGLKVVIGGKDTIQYREKRTTSQLVFALGVNNLVTNQSVANSNYRYWGSHFYELGWTYNTRIFKNDNLLHFKYGLSLQYNNLRPTDNRYFAVHGPQTLLETSAINLKDSRLRNVNLVMPLYLEFDTQPKQVKNNKDVYKIQEGFRFGFGGFAGANLKTKQILKYNDANGDRVTQKTKGDFNVNDFIYGLGAYIGYKETSLYLKYDLNPLFEDNQEKQNNISLGVRFDLN</sequence>
<proteinExistence type="predicted"/>
<evidence type="ECO:0000313" key="3">
    <source>
        <dbReference type="Proteomes" id="UP001317191"/>
    </source>
</evidence>
<dbReference type="EMBL" id="JAMLJM010000001">
    <property type="protein sequence ID" value="MCL9808010.1"/>
    <property type="molecule type" value="Genomic_DNA"/>
</dbReference>
<dbReference type="Proteomes" id="UP001317191">
    <property type="component" value="Unassembled WGS sequence"/>
</dbReference>
<evidence type="ECO:0008006" key="4">
    <source>
        <dbReference type="Google" id="ProtNLM"/>
    </source>
</evidence>
<feature type="coiled-coil region" evidence="1">
    <location>
        <begin position="66"/>
        <end position="100"/>
    </location>
</feature>
<dbReference type="RefSeq" id="WP_250590745.1">
    <property type="nucleotide sequence ID" value="NZ_JAMLJM010000001.1"/>
</dbReference>
<reference evidence="2 3" key="1">
    <citation type="submission" date="2022-05" db="EMBL/GenBank/DDBJ databases">
        <title>Flavobacterium sp., isolated from activated sludge.</title>
        <authorList>
            <person name="Ran Q."/>
        </authorList>
    </citation>
    <scope>NUCLEOTIDE SEQUENCE [LARGE SCALE GENOMIC DNA]</scope>
    <source>
        <strain evidence="2 3">HXWNR70</strain>
    </source>
</reference>
<gene>
    <name evidence="2" type="ORF">NAT50_01405</name>
</gene>
<organism evidence="2 3">
    <name type="scientific">Flavobacterium luminosum</name>
    <dbReference type="NCBI Taxonomy" id="2949086"/>
    <lineage>
        <taxon>Bacteria</taxon>
        <taxon>Pseudomonadati</taxon>
        <taxon>Bacteroidota</taxon>
        <taxon>Flavobacteriia</taxon>
        <taxon>Flavobacteriales</taxon>
        <taxon>Flavobacteriaceae</taxon>
        <taxon>Flavobacterium</taxon>
    </lineage>
</organism>
<comment type="caution">
    <text evidence="2">The sequence shown here is derived from an EMBL/GenBank/DDBJ whole genome shotgun (WGS) entry which is preliminary data.</text>
</comment>
<evidence type="ECO:0000313" key="2">
    <source>
        <dbReference type="EMBL" id="MCL9808010.1"/>
    </source>
</evidence>